<evidence type="ECO:0000313" key="3">
    <source>
        <dbReference type="Proteomes" id="UP000824120"/>
    </source>
</evidence>
<comment type="caution">
    <text evidence="2">The sequence shown here is derived from an EMBL/GenBank/DDBJ whole genome shotgun (WGS) entry which is preliminary data.</text>
</comment>
<evidence type="ECO:0000313" key="2">
    <source>
        <dbReference type="EMBL" id="KAG5631202.1"/>
    </source>
</evidence>
<sequence length="186" mass="20535">MLWANDPPNRPSKRSDGTKRNKKVEKNEEAEALALPSTLGESPKGHTPPFVPLRKAPKEGDQKSDERSSRRITEYANTRAPEVCTLTQRQKFAPWRGAPAVRQHQAYSFFPGAGNHQCAKLGATVVGGLGQRATSVLQPSFTSFHHIRAPSSYASMLPCFTLALMCSISLRKVLHKLITCLRVQSL</sequence>
<evidence type="ECO:0000256" key="1">
    <source>
        <dbReference type="SAM" id="MobiDB-lite"/>
    </source>
</evidence>
<feature type="compositionally biased region" description="Basic and acidic residues" evidence="1">
    <location>
        <begin position="56"/>
        <end position="73"/>
    </location>
</feature>
<proteinExistence type="predicted"/>
<protein>
    <submittedName>
        <fullName evidence="2">Uncharacterized protein</fullName>
    </submittedName>
</protein>
<dbReference type="Proteomes" id="UP000824120">
    <property type="component" value="Chromosome 1"/>
</dbReference>
<feature type="region of interest" description="Disordered" evidence="1">
    <location>
        <begin position="1"/>
        <end position="75"/>
    </location>
</feature>
<dbReference type="OrthoDB" id="1328074at2759"/>
<gene>
    <name evidence="2" type="ORF">H5410_002919</name>
</gene>
<dbReference type="EMBL" id="JACXVP010000001">
    <property type="protein sequence ID" value="KAG5631202.1"/>
    <property type="molecule type" value="Genomic_DNA"/>
</dbReference>
<feature type="compositionally biased region" description="Basic and acidic residues" evidence="1">
    <location>
        <begin position="13"/>
        <end position="29"/>
    </location>
</feature>
<dbReference type="AlphaFoldDB" id="A0A9J6B3P1"/>
<organism evidence="2 3">
    <name type="scientific">Solanum commersonii</name>
    <name type="common">Commerson's wild potato</name>
    <name type="synonym">Commerson's nightshade</name>
    <dbReference type="NCBI Taxonomy" id="4109"/>
    <lineage>
        <taxon>Eukaryota</taxon>
        <taxon>Viridiplantae</taxon>
        <taxon>Streptophyta</taxon>
        <taxon>Embryophyta</taxon>
        <taxon>Tracheophyta</taxon>
        <taxon>Spermatophyta</taxon>
        <taxon>Magnoliopsida</taxon>
        <taxon>eudicotyledons</taxon>
        <taxon>Gunneridae</taxon>
        <taxon>Pentapetalae</taxon>
        <taxon>asterids</taxon>
        <taxon>lamiids</taxon>
        <taxon>Solanales</taxon>
        <taxon>Solanaceae</taxon>
        <taxon>Solanoideae</taxon>
        <taxon>Solaneae</taxon>
        <taxon>Solanum</taxon>
    </lineage>
</organism>
<keyword evidence="3" id="KW-1185">Reference proteome</keyword>
<accession>A0A9J6B3P1</accession>
<name>A0A9J6B3P1_SOLCO</name>
<reference evidence="2 3" key="1">
    <citation type="submission" date="2020-09" db="EMBL/GenBank/DDBJ databases">
        <title>De no assembly of potato wild relative species, Solanum commersonii.</title>
        <authorList>
            <person name="Cho K."/>
        </authorList>
    </citation>
    <scope>NUCLEOTIDE SEQUENCE [LARGE SCALE GENOMIC DNA]</scope>
    <source>
        <strain evidence="2">LZ3.2</strain>
        <tissue evidence="2">Leaf</tissue>
    </source>
</reference>